<evidence type="ECO:0000313" key="3">
    <source>
        <dbReference type="EMBL" id="CEK94672.1"/>
    </source>
</evidence>
<reference evidence="2" key="1">
    <citation type="submission" date="2014-12" db="EMBL/GenBank/DDBJ databases">
        <title>Insight into the proteome of Arion vulgaris.</title>
        <authorList>
            <person name="Aradska J."/>
            <person name="Bulat T."/>
            <person name="Smidak R."/>
            <person name="Sarate P."/>
            <person name="Gangsoo J."/>
            <person name="Sialana F."/>
            <person name="Bilban M."/>
            <person name="Lubec G."/>
        </authorList>
    </citation>
    <scope>NUCLEOTIDE SEQUENCE</scope>
    <source>
        <tissue evidence="2">Skin</tissue>
    </source>
</reference>
<sequence>MEGSKKKINGNDIALTLVAFIVITPTPTLLTPTPILLTPTPIPLTLRAQGKSRC</sequence>
<accession>A0A0B7BP40</accession>
<organism evidence="2">
    <name type="scientific">Arion vulgaris</name>
    <dbReference type="NCBI Taxonomy" id="1028688"/>
    <lineage>
        <taxon>Eukaryota</taxon>
        <taxon>Metazoa</taxon>
        <taxon>Spiralia</taxon>
        <taxon>Lophotrochozoa</taxon>
        <taxon>Mollusca</taxon>
        <taxon>Gastropoda</taxon>
        <taxon>Heterobranchia</taxon>
        <taxon>Euthyneura</taxon>
        <taxon>Panpulmonata</taxon>
        <taxon>Eupulmonata</taxon>
        <taxon>Stylommatophora</taxon>
        <taxon>Helicina</taxon>
        <taxon>Arionoidea</taxon>
        <taxon>Arionidae</taxon>
        <taxon>Arion</taxon>
    </lineage>
</organism>
<dbReference type="AlphaFoldDB" id="A0A0B7BP40"/>
<dbReference type="EMBL" id="HACG01047802">
    <property type="protein sequence ID" value="CEK94667.1"/>
    <property type="molecule type" value="Transcribed_RNA"/>
</dbReference>
<name>A0A0B7BP40_9EUPU</name>
<dbReference type="EMBL" id="HACG01047791">
    <property type="protein sequence ID" value="CEK94656.1"/>
    <property type="molecule type" value="Transcribed_RNA"/>
</dbReference>
<proteinExistence type="predicted"/>
<protein>
    <submittedName>
        <fullName evidence="2">Uncharacterized protein</fullName>
    </submittedName>
</protein>
<gene>
    <name evidence="2" type="primary">ORF202051</name>
    <name evidence="1" type="synonym">ORF202019</name>
    <name evidence="3" type="synonym">ORF202065</name>
</gene>
<dbReference type="EMBL" id="HACG01047807">
    <property type="protein sequence ID" value="CEK94672.1"/>
    <property type="molecule type" value="Transcribed_RNA"/>
</dbReference>
<evidence type="ECO:0000313" key="2">
    <source>
        <dbReference type="EMBL" id="CEK94667.1"/>
    </source>
</evidence>
<evidence type="ECO:0000313" key="1">
    <source>
        <dbReference type="EMBL" id="CEK94656.1"/>
    </source>
</evidence>